<dbReference type="SMART" id="SM00044">
    <property type="entry name" value="CYCc"/>
    <property type="match status" value="1"/>
</dbReference>
<feature type="transmembrane region" description="Helical" evidence="3">
    <location>
        <begin position="182"/>
        <end position="202"/>
    </location>
</feature>
<dbReference type="CDD" id="cd07302">
    <property type="entry name" value="CHD"/>
    <property type="match status" value="1"/>
</dbReference>
<evidence type="ECO:0000313" key="5">
    <source>
        <dbReference type="EMBL" id="RNM12758.1"/>
    </source>
</evidence>
<protein>
    <submittedName>
        <fullName evidence="5">Adenylate/guanylate cyclase domain-containing protein</fullName>
    </submittedName>
</protein>
<evidence type="ECO:0000256" key="3">
    <source>
        <dbReference type="SAM" id="Phobius"/>
    </source>
</evidence>
<comment type="caution">
    <text evidence="5">The sequence shown here is derived from an EMBL/GenBank/DDBJ whole genome shotgun (WGS) entry which is preliminary data.</text>
</comment>
<feature type="region of interest" description="Disordered" evidence="2">
    <location>
        <begin position="443"/>
        <end position="473"/>
    </location>
</feature>
<gene>
    <name evidence="5" type="ORF">EFL26_19450</name>
</gene>
<dbReference type="PANTHER" id="PTHR43081:SF1">
    <property type="entry name" value="ADENYLATE CYCLASE, TERMINAL-DIFFERENTIATION SPECIFIC"/>
    <property type="match status" value="1"/>
</dbReference>
<evidence type="ECO:0000259" key="4">
    <source>
        <dbReference type="PROSITE" id="PS50125"/>
    </source>
</evidence>
<feature type="transmembrane region" description="Helical" evidence="3">
    <location>
        <begin position="150"/>
        <end position="170"/>
    </location>
</feature>
<dbReference type="PANTHER" id="PTHR43081">
    <property type="entry name" value="ADENYLATE CYCLASE, TERMINAL-DIFFERENTIATION SPECIFIC-RELATED"/>
    <property type="match status" value="1"/>
</dbReference>
<feature type="domain" description="Guanylate cyclase" evidence="4">
    <location>
        <begin position="257"/>
        <end position="388"/>
    </location>
</feature>
<dbReference type="SUPFAM" id="SSF55073">
    <property type="entry name" value="Nucleotide cyclase"/>
    <property type="match status" value="1"/>
</dbReference>
<evidence type="ECO:0000256" key="2">
    <source>
        <dbReference type="SAM" id="MobiDB-lite"/>
    </source>
</evidence>
<feature type="compositionally biased region" description="Polar residues" evidence="2">
    <location>
        <begin position="463"/>
        <end position="473"/>
    </location>
</feature>
<feature type="region of interest" description="Disordered" evidence="2">
    <location>
        <begin position="1"/>
        <end position="21"/>
    </location>
</feature>
<dbReference type="PROSITE" id="PS50125">
    <property type="entry name" value="GUANYLATE_CYCLASE_2"/>
    <property type="match status" value="1"/>
</dbReference>
<accession>A0A3N0GKV3</accession>
<feature type="transmembrane region" description="Helical" evidence="3">
    <location>
        <begin position="101"/>
        <end position="122"/>
    </location>
</feature>
<keyword evidence="3" id="KW-0472">Membrane</keyword>
<dbReference type="Proteomes" id="UP000279994">
    <property type="component" value="Unassembled WGS sequence"/>
</dbReference>
<sequence>MRRPDGWTMSPELSAPADLGGLRFTDPDIERDYHGWRTEHVRPFTRFAMYAGAGAAVLAWFAVLLGALVDLRGLALGLIPLIALLLAGGAAWTHATGRDRLLLPAAGLANLVGGFLAVAMTAPTHSPAVVGACATMAAYFGLTMFRLPPVLAFACVAPYLLLAAGTTVAWHREGTIGDQDLVLGLFIPLTALVTGMVVNLAIEWITRQTYLDHLVIETQQEALFEERTSLARYLSPGIAETVHRGAHDVQCEIYSLTAVSIDLRGFTTYTQRHGAERMVEVLKDYYAAVIAAAEEYGATVKDFAGDGALVLVGAPFPRADHTRAGLRLARDMLVRVREVTARWATPDTPLGAGIGIASGECAVGAIGTLDQLEYAAVGTAVNLSHRLCDIAKDGQILMAAGTARALEESPGWRREIVTLSGVPESVEVTIEDTLQPHEMVPADRPTHRASHAPGFEAVAAQPHLNQQRPPSDG</sequence>
<keyword evidence="3" id="KW-1133">Transmembrane helix</keyword>
<name>A0A3N0GKV3_9ACTN</name>
<proteinExistence type="inferred from homology"/>
<dbReference type="InterPro" id="IPR001054">
    <property type="entry name" value="A/G_cyclase"/>
</dbReference>
<keyword evidence="6" id="KW-1185">Reference proteome</keyword>
<dbReference type="GO" id="GO:0004016">
    <property type="term" value="F:adenylate cyclase activity"/>
    <property type="evidence" value="ECO:0007669"/>
    <property type="project" value="UniProtKB-ARBA"/>
</dbReference>
<dbReference type="EMBL" id="RJSF01000044">
    <property type="protein sequence ID" value="RNM12758.1"/>
    <property type="molecule type" value="Genomic_DNA"/>
</dbReference>
<dbReference type="AlphaFoldDB" id="A0A3N0GKV3"/>
<keyword evidence="3" id="KW-0812">Transmembrane</keyword>
<dbReference type="Pfam" id="PF00211">
    <property type="entry name" value="Guanylate_cyc"/>
    <property type="match status" value="1"/>
</dbReference>
<dbReference type="Gene3D" id="3.30.70.1230">
    <property type="entry name" value="Nucleotide cyclase"/>
    <property type="match status" value="1"/>
</dbReference>
<feature type="transmembrane region" description="Helical" evidence="3">
    <location>
        <begin position="47"/>
        <end position="68"/>
    </location>
</feature>
<dbReference type="GO" id="GO:0035556">
    <property type="term" value="P:intracellular signal transduction"/>
    <property type="evidence" value="ECO:0007669"/>
    <property type="project" value="InterPro"/>
</dbReference>
<dbReference type="InterPro" id="IPR050697">
    <property type="entry name" value="Adenylyl/Guanylyl_Cyclase_3/4"/>
</dbReference>
<evidence type="ECO:0000256" key="1">
    <source>
        <dbReference type="ARBA" id="ARBA00005381"/>
    </source>
</evidence>
<dbReference type="GO" id="GO:0009190">
    <property type="term" value="P:cyclic nucleotide biosynthetic process"/>
    <property type="evidence" value="ECO:0007669"/>
    <property type="project" value="InterPro"/>
</dbReference>
<reference evidence="5 6" key="1">
    <citation type="submission" date="2018-11" db="EMBL/GenBank/DDBJ databases">
        <authorList>
            <person name="Li F."/>
        </authorList>
    </citation>
    <scope>NUCLEOTIDE SEQUENCE [LARGE SCALE GENOMIC DNA]</scope>
    <source>
        <strain evidence="5 6">Gsoil 818</strain>
    </source>
</reference>
<dbReference type="OrthoDB" id="5476461at2"/>
<organism evidence="5 6">
    <name type="scientific">Nocardioides pocheonensis</name>
    <dbReference type="NCBI Taxonomy" id="661485"/>
    <lineage>
        <taxon>Bacteria</taxon>
        <taxon>Bacillati</taxon>
        <taxon>Actinomycetota</taxon>
        <taxon>Actinomycetes</taxon>
        <taxon>Propionibacteriales</taxon>
        <taxon>Nocardioidaceae</taxon>
        <taxon>Nocardioides</taxon>
    </lineage>
</organism>
<comment type="similarity">
    <text evidence="1">Belongs to the adenylyl cyclase class-3 family.</text>
</comment>
<evidence type="ECO:0000313" key="6">
    <source>
        <dbReference type="Proteomes" id="UP000279994"/>
    </source>
</evidence>
<feature type="transmembrane region" description="Helical" evidence="3">
    <location>
        <begin position="74"/>
        <end position="94"/>
    </location>
</feature>
<dbReference type="InterPro" id="IPR029787">
    <property type="entry name" value="Nucleotide_cyclase"/>
</dbReference>